<dbReference type="Pfam" id="PF00069">
    <property type="entry name" value="Pkinase"/>
    <property type="match status" value="1"/>
</dbReference>
<comment type="catalytic activity">
    <reaction evidence="8">
        <text>L-seryl-[protein] + ATP = O-phospho-L-seryl-[protein] + ADP + H(+)</text>
        <dbReference type="Rhea" id="RHEA:17989"/>
        <dbReference type="Rhea" id="RHEA-COMP:9863"/>
        <dbReference type="Rhea" id="RHEA-COMP:11604"/>
        <dbReference type="ChEBI" id="CHEBI:15378"/>
        <dbReference type="ChEBI" id="CHEBI:29999"/>
        <dbReference type="ChEBI" id="CHEBI:30616"/>
        <dbReference type="ChEBI" id="CHEBI:83421"/>
        <dbReference type="ChEBI" id="CHEBI:456216"/>
        <dbReference type="EC" id="2.7.11.1"/>
    </reaction>
</comment>
<evidence type="ECO:0000256" key="11">
    <source>
        <dbReference type="SAM" id="MobiDB-lite"/>
    </source>
</evidence>
<evidence type="ECO:0000256" key="4">
    <source>
        <dbReference type="ARBA" id="ARBA00022741"/>
    </source>
</evidence>
<evidence type="ECO:0000256" key="9">
    <source>
        <dbReference type="PROSITE-ProRule" id="PRU10141"/>
    </source>
</evidence>
<evidence type="ECO:0000256" key="1">
    <source>
        <dbReference type="ARBA" id="ARBA00012513"/>
    </source>
</evidence>
<comment type="catalytic activity">
    <reaction evidence="7">
        <text>L-threonyl-[protein] + ATP = O-phospho-L-threonyl-[protein] + ADP + H(+)</text>
        <dbReference type="Rhea" id="RHEA:46608"/>
        <dbReference type="Rhea" id="RHEA-COMP:11060"/>
        <dbReference type="Rhea" id="RHEA-COMP:11605"/>
        <dbReference type="ChEBI" id="CHEBI:15378"/>
        <dbReference type="ChEBI" id="CHEBI:30013"/>
        <dbReference type="ChEBI" id="CHEBI:30616"/>
        <dbReference type="ChEBI" id="CHEBI:61977"/>
        <dbReference type="ChEBI" id="CHEBI:456216"/>
        <dbReference type="EC" id="2.7.11.1"/>
    </reaction>
</comment>
<keyword evidence="14" id="KW-1185">Reference proteome</keyword>
<evidence type="ECO:0000256" key="2">
    <source>
        <dbReference type="ARBA" id="ARBA00022527"/>
    </source>
</evidence>
<dbReference type="EC" id="2.7.11.1" evidence="1"/>
<dbReference type="PANTHER" id="PTHR24346">
    <property type="entry name" value="MAP/MICROTUBULE AFFINITY-REGULATING KINASE"/>
    <property type="match status" value="1"/>
</dbReference>
<evidence type="ECO:0000256" key="6">
    <source>
        <dbReference type="ARBA" id="ARBA00022840"/>
    </source>
</evidence>
<dbReference type="SMART" id="SM00220">
    <property type="entry name" value="S_TKc"/>
    <property type="match status" value="1"/>
</dbReference>
<organism evidence="13 14">
    <name type="scientific">Cichlidogyrus casuarinus</name>
    <dbReference type="NCBI Taxonomy" id="1844966"/>
    <lineage>
        <taxon>Eukaryota</taxon>
        <taxon>Metazoa</taxon>
        <taxon>Spiralia</taxon>
        <taxon>Lophotrochozoa</taxon>
        <taxon>Platyhelminthes</taxon>
        <taxon>Monogenea</taxon>
        <taxon>Monopisthocotylea</taxon>
        <taxon>Dactylogyridea</taxon>
        <taxon>Ancyrocephalidae</taxon>
        <taxon>Cichlidogyrus</taxon>
    </lineage>
</organism>
<dbReference type="GO" id="GO:0005524">
    <property type="term" value="F:ATP binding"/>
    <property type="evidence" value="ECO:0007669"/>
    <property type="project" value="UniProtKB-UniRule"/>
</dbReference>
<reference evidence="13 14" key="1">
    <citation type="submission" date="2024-11" db="EMBL/GenBank/DDBJ databases">
        <title>Adaptive evolution of stress response genes in parasites aligns with host niche diversity.</title>
        <authorList>
            <person name="Hahn C."/>
            <person name="Resl P."/>
        </authorList>
    </citation>
    <scope>NUCLEOTIDE SEQUENCE [LARGE SCALE GENOMIC DNA]</scope>
    <source>
        <strain evidence="13">EGGRZ-B1_66</strain>
        <tissue evidence="13">Body</tissue>
    </source>
</reference>
<protein>
    <recommendedName>
        <fullName evidence="1">non-specific serine/threonine protein kinase</fullName>
        <ecNumber evidence="1">2.7.11.1</ecNumber>
    </recommendedName>
</protein>
<dbReference type="InterPro" id="IPR008271">
    <property type="entry name" value="Ser/Thr_kinase_AS"/>
</dbReference>
<proteinExistence type="inferred from homology"/>
<dbReference type="InterPro" id="IPR011009">
    <property type="entry name" value="Kinase-like_dom_sf"/>
</dbReference>
<dbReference type="PROSITE" id="PS00108">
    <property type="entry name" value="PROTEIN_KINASE_ST"/>
    <property type="match status" value="1"/>
</dbReference>
<dbReference type="FunFam" id="3.30.200.20:FF:000003">
    <property type="entry name" value="Non-specific serine/threonine protein kinase"/>
    <property type="match status" value="1"/>
</dbReference>
<name>A0ABD2PUV9_9PLAT</name>
<dbReference type="PROSITE" id="PS50011">
    <property type="entry name" value="PROTEIN_KINASE_DOM"/>
    <property type="match status" value="1"/>
</dbReference>
<dbReference type="Proteomes" id="UP001626550">
    <property type="component" value="Unassembled WGS sequence"/>
</dbReference>
<dbReference type="AlphaFoldDB" id="A0ABD2PUV9"/>
<dbReference type="SUPFAM" id="SSF56112">
    <property type="entry name" value="Protein kinase-like (PK-like)"/>
    <property type="match status" value="1"/>
</dbReference>
<keyword evidence="5 13" id="KW-0418">Kinase</keyword>
<dbReference type="GO" id="GO:0004674">
    <property type="term" value="F:protein serine/threonine kinase activity"/>
    <property type="evidence" value="ECO:0007669"/>
    <property type="project" value="UniProtKB-KW"/>
</dbReference>
<gene>
    <name evidence="13" type="primary">NIM1_2</name>
    <name evidence="13" type="ORF">Ciccas_010179</name>
</gene>
<keyword evidence="4 9" id="KW-0547">Nucleotide-binding</keyword>
<evidence type="ECO:0000256" key="7">
    <source>
        <dbReference type="ARBA" id="ARBA00047899"/>
    </source>
</evidence>
<accession>A0ABD2PUV9</accession>
<dbReference type="EMBL" id="JBJKFK010002346">
    <property type="protein sequence ID" value="KAL3311243.1"/>
    <property type="molecule type" value="Genomic_DNA"/>
</dbReference>
<keyword evidence="6 9" id="KW-0067">ATP-binding</keyword>
<comment type="caution">
    <text evidence="13">The sequence shown here is derived from an EMBL/GenBank/DDBJ whole genome shotgun (WGS) entry which is preliminary data.</text>
</comment>
<dbReference type="PANTHER" id="PTHR24346:SF49">
    <property type="entry name" value="NIM1 SERINE_THREONINE PROTEIN KINASE"/>
    <property type="match status" value="1"/>
</dbReference>
<keyword evidence="3" id="KW-0808">Transferase</keyword>
<dbReference type="InterPro" id="IPR000719">
    <property type="entry name" value="Prot_kinase_dom"/>
</dbReference>
<evidence type="ECO:0000256" key="8">
    <source>
        <dbReference type="ARBA" id="ARBA00048679"/>
    </source>
</evidence>
<feature type="region of interest" description="Disordered" evidence="11">
    <location>
        <begin position="100"/>
        <end position="140"/>
    </location>
</feature>
<evidence type="ECO:0000256" key="10">
    <source>
        <dbReference type="RuleBase" id="RU000304"/>
    </source>
</evidence>
<dbReference type="InterPro" id="IPR017441">
    <property type="entry name" value="Protein_kinase_ATP_BS"/>
</dbReference>
<evidence type="ECO:0000313" key="14">
    <source>
        <dbReference type="Proteomes" id="UP001626550"/>
    </source>
</evidence>
<evidence type="ECO:0000313" key="13">
    <source>
        <dbReference type="EMBL" id="KAL3311243.1"/>
    </source>
</evidence>
<dbReference type="Gene3D" id="1.10.510.10">
    <property type="entry name" value="Transferase(Phosphotransferase) domain 1"/>
    <property type="match status" value="1"/>
</dbReference>
<dbReference type="FunFam" id="1.10.510.10:FF:000571">
    <property type="entry name" value="Maternal embryonic leucine zipper kinase"/>
    <property type="match status" value="1"/>
</dbReference>
<evidence type="ECO:0000259" key="12">
    <source>
        <dbReference type="PROSITE" id="PS50011"/>
    </source>
</evidence>
<keyword evidence="2 10" id="KW-0723">Serine/threonine-protein kinase</keyword>
<evidence type="ECO:0000256" key="5">
    <source>
        <dbReference type="ARBA" id="ARBA00022777"/>
    </source>
</evidence>
<feature type="compositionally biased region" description="Polar residues" evidence="11">
    <location>
        <begin position="120"/>
        <end position="135"/>
    </location>
</feature>
<evidence type="ECO:0000256" key="3">
    <source>
        <dbReference type="ARBA" id="ARBA00022679"/>
    </source>
</evidence>
<dbReference type="PROSITE" id="PS00107">
    <property type="entry name" value="PROTEIN_KINASE_ATP"/>
    <property type="match status" value="1"/>
</dbReference>
<sequence>MITESIRRSEHVQNKPTIDDAEANKLGDMCASNFLKKLERAPKTKQHRLAKGYAGRSPQQLGWFEASCYNQARRNKNTCLGDEFSRLARTSYRQPRVVIYQVTAQPNQRTRMQEPRKMTQAPSNKDQPPNDSQNGAKDPVPERKIYKIYSNYFSNDGVSGLMASGQQSSIGFYKIEGKLGSGNFSQVKLATHVLTKEKVAIKVIEKTRIDSSAKRLLFREISVLEKLHHPNIVRLYEVIENLTKLHLVMEYAAGGNLYHWICTNGVFNELETKFLFSQIVAAVNHMHEMNIVHRDIKGDNILFARKLPPPKPNVNIHGFTLGHIDFYKVKLADFGFSKTLQSSNQALTTFCGSPAYAAPELFFAKR</sequence>
<feature type="binding site" evidence="9">
    <location>
        <position position="202"/>
    </location>
    <ligand>
        <name>ATP</name>
        <dbReference type="ChEBI" id="CHEBI:30616"/>
    </ligand>
</feature>
<comment type="similarity">
    <text evidence="10">Belongs to the protein kinase superfamily.</text>
</comment>
<feature type="domain" description="Protein kinase" evidence="12">
    <location>
        <begin position="173"/>
        <end position="366"/>
    </location>
</feature>